<dbReference type="SMART" id="SM00409">
    <property type="entry name" value="IG"/>
    <property type="match status" value="7"/>
</dbReference>
<evidence type="ECO:0000259" key="8">
    <source>
        <dbReference type="PROSITE" id="PS50835"/>
    </source>
</evidence>
<evidence type="ECO:0000256" key="1">
    <source>
        <dbReference type="ARBA" id="ARBA00004496"/>
    </source>
</evidence>
<dbReference type="PROSITE" id="PS50835">
    <property type="entry name" value="IG_LIKE"/>
    <property type="match status" value="6"/>
</dbReference>
<sequence>KITGEPKPEIQWFKDDKPVKPSQKIRVDYRDDIHSLTIVGASPDDTAKYTCKATNKSGTTTRNINVDISAPIIIKPLNDEIDVLEGDSVRLECVISGGPDAQVLWYKDDYLLEEDERIMYDTDGDQHTLIIQSAELDDEAEYKCVVTNIAGSVDVKTELIIAPEFQKEPEKSTFDVNTGDDVSLDLTVTGKPTPKVEWFKDDKPVKGTRRLEVKAKDDEHSLKIKGGKPDDSGKYTVVAESPAGRDTRTYEVNIKGEKPEFKQKMQPLQVLEGDEKVAEEGRFLIVDDEEGDLFSLIIGNAKPLDSGVYICQATNDTGKATAEAEIQIEELLVAPEFAEEEATQLTLIEDDDMTLELHVTGKPKPEVHWTKDNKPLTEDDRIIIDHKGDSCIVDIMAVTPNDSGTYKCEAKNKAGVNTRTFIVNVEEAPEITESLQEMEELEGNPVTLTCKFTGTPAPVAEWFKASTPLTDTDRYEFIEEGDSYTLIIKTTVRDDDDTYKCVASNQVGKVTCRGDLKVTEKMFPPEITRPERTEKIVLLEKEELVINVTILGNPRPDVKWFKDGKPIRQSSRLNIRPRGDTYTLNIHTTEPEDAGSYTCEAQNKMGTSSTTIDVQIEGEVS</sequence>
<dbReference type="FunFam" id="2.60.40.10:FF:000147">
    <property type="entry name" value="Myosin light chain kinase"/>
    <property type="match status" value="1"/>
</dbReference>
<dbReference type="PANTHER" id="PTHR45080">
    <property type="entry name" value="CONTACTIN 5"/>
    <property type="match status" value="1"/>
</dbReference>
<feature type="non-terminal residue" evidence="9">
    <location>
        <position position="621"/>
    </location>
</feature>
<evidence type="ECO:0000313" key="9">
    <source>
        <dbReference type="EMBL" id="EDO49556.1"/>
    </source>
</evidence>
<dbReference type="FunFam" id="2.60.40.10:FF:004697">
    <property type="match status" value="1"/>
</dbReference>
<feature type="domain" description="Ig-like" evidence="8">
    <location>
        <begin position="525"/>
        <end position="617"/>
    </location>
</feature>
<keyword evidence="10" id="KW-1185">Reference proteome</keyword>
<name>A7RGM0_NEMVE</name>
<dbReference type="SMART" id="SM00408">
    <property type="entry name" value="IGc2"/>
    <property type="match status" value="6"/>
</dbReference>
<evidence type="ECO:0000313" key="10">
    <source>
        <dbReference type="Proteomes" id="UP000001593"/>
    </source>
</evidence>
<dbReference type="AlphaFoldDB" id="A7RGM0"/>
<dbReference type="SUPFAM" id="SSF48726">
    <property type="entry name" value="Immunoglobulin"/>
    <property type="match status" value="7"/>
</dbReference>
<feature type="domain" description="Ig-like" evidence="8">
    <location>
        <begin position="429"/>
        <end position="519"/>
    </location>
</feature>
<dbReference type="CDD" id="cd00096">
    <property type="entry name" value="Ig"/>
    <property type="match status" value="1"/>
</dbReference>
<evidence type="ECO:0000256" key="6">
    <source>
        <dbReference type="ARBA" id="ARBA00023157"/>
    </source>
</evidence>
<dbReference type="eggNOG" id="KOG4475">
    <property type="taxonomic scope" value="Eukaryota"/>
</dbReference>
<keyword evidence="3" id="KW-0963">Cytoplasm</keyword>
<comment type="subcellular location">
    <subcellularLocation>
        <location evidence="1">Cytoplasm</location>
    </subcellularLocation>
</comment>
<dbReference type="Pfam" id="PF07679">
    <property type="entry name" value="I-set"/>
    <property type="match status" value="7"/>
</dbReference>
<dbReference type="InterPro" id="IPR013098">
    <property type="entry name" value="Ig_I-set"/>
</dbReference>
<protein>
    <recommendedName>
        <fullName evidence="8">Ig-like domain-containing protein</fullName>
    </recommendedName>
</protein>
<evidence type="ECO:0000256" key="5">
    <source>
        <dbReference type="ARBA" id="ARBA00022737"/>
    </source>
</evidence>
<keyword evidence="4" id="KW-0732">Signal</keyword>
<gene>
    <name evidence="9" type="ORF">NEMVEDRAFT_v1g80596</name>
</gene>
<proteinExistence type="inferred from homology"/>
<reference evidence="9 10" key="1">
    <citation type="journal article" date="2007" name="Science">
        <title>Sea anemone genome reveals ancestral eumetazoan gene repertoire and genomic organization.</title>
        <authorList>
            <person name="Putnam N.H."/>
            <person name="Srivastava M."/>
            <person name="Hellsten U."/>
            <person name="Dirks B."/>
            <person name="Chapman J."/>
            <person name="Salamov A."/>
            <person name="Terry A."/>
            <person name="Shapiro H."/>
            <person name="Lindquist E."/>
            <person name="Kapitonov V.V."/>
            <person name="Jurka J."/>
            <person name="Genikhovich G."/>
            <person name="Grigoriev I.V."/>
            <person name="Lucas S.M."/>
            <person name="Steele R.E."/>
            <person name="Finnerty J.R."/>
            <person name="Technau U."/>
            <person name="Martindale M.Q."/>
            <person name="Rokhsar D.S."/>
        </authorList>
    </citation>
    <scope>NUCLEOTIDE SEQUENCE [LARGE SCALE GENOMIC DNA]</scope>
    <source>
        <strain evidence="10">CH2 X CH6</strain>
    </source>
</reference>
<evidence type="ECO:0000256" key="4">
    <source>
        <dbReference type="ARBA" id="ARBA00022729"/>
    </source>
</evidence>
<accession>A7RGM0</accession>
<dbReference type="GO" id="GO:0005737">
    <property type="term" value="C:cytoplasm"/>
    <property type="evidence" value="ECO:0007669"/>
    <property type="project" value="UniProtKB-SubCell"/>
</dbReference>
<feature type="domain" description="Ig-like" evidence="8">
    <location>
        <begin position="1"/>
        <end position="67"/>
    </location>
</feature>
<keyword evidence="5" id="KW-0677">Repeat</keyword>
<dbReference type="HOGENOM" id="CLU_500227_0_0_1"/>
<dbReference type="InterPro" id="IPR036179">
    <property type="entry name" value="Ig-like_dom_sf"/>
</dbReference>
<evidence type="ECO:0000256" key="2">
    <source>
        <dbReference type="ARBA" id="ARBA00006692"/>
    </source>
</evidence>
<dbReference type="STRING" id="45351.A7RGM0"/>
<dbReference type="Gene3D" id="2.60.40.10">
    <property type="entry name" value="Immunoglobulins"/>
    <property type="match status" value="7"/>
</dbReference>
<dbReference type="InterPro" id="IPR050958">
    <property type="entry name" value="Cell_Adh-Cytoskel_Orgn"/>
</dbReference>
<dbReference type="FunFam" id="2.60.40.10:FF:000425">
    <property type="entry name" value="Myosin light chain kinase"/>
    <property type="match status" value="5"/>
</dbReference>
<evidence type="ECO:0000256" key="7">
    <source>
        <dbReference type="ARBA" id="ARBA00023319"/>
    </source>
</evidence>
<keyword evidence="7" id="KW-0393">Immunoglobulin domain</keyword>
<dbReference type="InterPro" id="IPR007110">
    <property type="entry name" value="Ig-like_dom"/>
</dbReference>
<dbReference type="Proteomes" id="UP000001593">
    <property type="component" value="Unassembled WGS sequence"/>
</dbReference>
<dbReference type="OMA" id="HDMELIS"/>
<dbReference type="InterPro" id="IPR003598">
    <property type="entry name" value="Ig_sub2"/>
</dbReference>
<dbReference type="EMBL" id="DS469509">
    <property type="protein sequence ID" value="EDO49556.1"/>
    <property type="molecule type" value="Genomic_DNA"/>
</dbReference>
<dbReference type="InterPro" id="IPR013783">
    <property type="entry name" value="Ig-like_fold"/>
</dbReference>
<comment type="similarity">
    <text evidence="2">Belongs to the protein kinase superfamily. CAMK Ser/Thr protein kinase family.</text>
</comment>
<feature type="domain" description="Ig-like" evidence="8">
    <location>
        <begin position="163"/>
        <end position="327"/>
    </location>
</feature>
<dbReference type="InParanoid" id="A7RGM0"/>
<feature type="domain" description="Ig-like" evidence="8">
    <location>
        <begin position="71"/>
        <end position="162"/>
    </location>
</feature>
<evidence type="ECO:0000256" key="3">
    <source>
        <dbReference type="ARBA" id="ARBA00022490"/>
    </source>
</evidence>
<keyword evidence="6" id="KW-1015">Disulfide bond</keyword>
<dbReference type="PANTHER" id="PTHR45080:SF8">
    <property type="entry name" value="IG-LIKE DOMAIN-CONTAINING PROTEIN"/>
    <property type="match status" value="1"/>
</dbReference>
<feature type="domain" description="Ig-like" evidence="8">
    <location>
        <begin position="335"/>
        <end position="424"/>
    </location>
</feature>
<dbReference type="InterPro" id="IPR003599">
    <property type="entry name" value="Ig_sub"/>
</dbReference>
<organism evidence="9 10">
    <name type="scientific">Nematostella vectensis</name>
    <name type="common">Starlet sea anemone</name>
    <dbReference type="NCBI Taxonomy" id="45351"/>
    <lineage>
        <taxon>Eukaryota</taxon>
        <taxon>Metazoa</taxon>
        <taxon>Cnidaria</taxon>
        <taxon>Anthozoa</taxon>
        <taxon>Hexacorallia</taxon>
        <taxon>Actiniaria</taxon>
        <taxon>Edwardsiidae</taxon>
        <taxon>Nematostella</taxon>
    </lineage>
</organism>